<dbReference type="InterPro" id="IPR017941">
    <property type="entry name" value="Rieske_2Fe-2S"/>
</dbReference>
<comment type="caution">
    <text evidence="9">The sequence shown here is derived from an EMBL/GenBank/DDBJ whole genome shotgun (WGS) entry which is preliminary data.</text>
</comment>
<dbReference type="PROSITE" id="PS00570">
    <property type="entry name" value="RING_HYDROXYL_ALPHA"/>
    <property type="match status" value="1"/>
</dbReference>
<dbReference type="PROSITE" id="PS51296">
    <property type="entry name" value="RIESKE"/>
    <property type="match status" value="1"/>
</dbReference>
<reference evidence="9 10" key="1">
    <citation type="submission" date="2019-06" db="EMBL/GenBank/DDBJ databases">
        <title>Whole genome sequence for Rhodospirillaceae sp. R148.</title>
        <authorList>
            <person name="Wang G."/>
        </authorList>
    </citation>
    <scope>NUCLEOTIDE SEQUENCE [LARGE SCALE GENOMIC DNA]</scope>
    <source>
        <strain evidence="9 10">R148</strain>
    </source>
</reference>
<evidence type="ECO:0000256" key="7">
    <source>
        <dbReference type="ARBA" id="ARBA00023027"/>
    </source>
</evidence>
<evidence type="ECO:0000256" key="6">
    <source>
        <dbReference type="ARBA" id="ARBA00023014"/>
    </source>
</evidence>
<dbReference type="Pfam" id="PF00355">
    <property type="entry name" value="Rieske"/>
    <property type="match status" value="1"/>
</dbReference>
<dbReference type="GO" id="GO:0005506">
    <property type="term" value="F:iron ion binding"/>
    <property type="evidence" value="ECO:0007669"/>
    <property type="project" value="InterPro"/>
</dbReference>
<accession>A0A545TMS3</accession>
<dbReference type="CDD" id="cd03469">
    <property type="entry name" value="Rieske_RO_Alpha_N"/>
    <property type="match status" value="1"/>
</dbReference>
<evidence type="ECO:0000313" key="10">
    <source>
        <dbReference type="Proteomes" id="UP000315252"/>
    </source>
</evidence>
<dbReference type="PANTHER" id="PTHR43756:SF5">
    <property type="entry name" value="CHOLINE MONOOXYGENASE, CHLOROPLASTIC"/>
    <property type="match status" value="1"/>
</dbReference>
<keyword evidence="4" id="KW-0560">Oxidoreductase</keyword>
<name>A0A545TMS3_9PROT</name>
<dbReference type="PANTHER" id="PTHR43756">
    <property type="entry name" value="CHOLINE MONOOXYGENASE, CHLOROPLASTIC"/>
    <property type="match status" value="1"/>
</dbReference>
<evidence type="ECO:0000256" key="4">
    <source>
        <dbReference type="ARBA" id="ARBA00023002"/>
    </source>
</evidence>
<dbReference type="GO" id="GO:0051213">
    <property type="term" value="F:dioxygenase activity"/>
    <property type="evidence" value="ECO:0007669"/>
    <property type="project" value="UniProtKB-KW"/>
</dbReference>
<dbReference type="InterPro" id="IPR015881">
    <property type="entry name" value="ARHD_Rieske_2Fe_2S"/>
</dbReference>
<organism evidence="9 10">
    <name type="scientific">Denitrobaculum tricleocarpae</name>
    <dbReference type="NCBI Taxonomy" id="2591009"/>
    <lineage>
        <taxon>Bacteria</taxon>
        <taxon>Pseudomonadati</taxon>
        <taxon>Pseudomonadota</taxon>
        <taxon>Alphaproteobacteria</taxon>
        <taxon>Rhodospirillales</taxon>
        <taxon>Rhodospirillaceae</taxon>
        <taxon>Denitrobaculum</taxon>
    </lineage>
</organism>
<evidence type="ECO:0000256" key="5">
    <source>
        <dbReference type="ARBA" id="ARBA00023004"/>
    </source>
</evidence>
<evidence type="ECO:0000259" key="8">
    <source>
        <dbReference type="PROSITE" id="PS51296"/>
    </source>
</evidence>
<keyword evidence="5" id="KW-0408">Iron</keyword>
<keyword evidence="6" id="KW-0411">Iron-sulfur</keyword>
<sequence>MSETAEIIRSLDARYYTDPEIFRIEQQGLLFRTWQFAGHVSQLEKRGDYFAFEIGGQSLFCVRGRDDEVRAFYNVCQHRAHELVTGSGNARNIVCPYHAWTYELSGQLKAGPNIRAVPGFDKNKVCLTSIRVEDFCGFLFVNLDPDAAPMEEWFPEARAQLSAYVPDIAKLKPLEWVEIPENCNWKVSIENYSECYHCQLNHPTFATGVVRPETYDIQPQGYCLRHTTECQNLDQMSYPIDLEANEHAGHYSSWFLWPMFSFQVYPGNLLNTYHWRALDAERVVVWRGWYSIDGVDSEVVRRLAVQDRATTVEEDIHLVESVQRGLKNRGYRPGPLVLDPNHGVRSEHSIKHLQSWMRESVDNAHF</sequence>
<evidence type="ECO:0000256" key="1">
    <source>
        <dbReference type="ARBA" id="ARBA00001962"/>
    </source>
</evidence>
<protein>
    <submittedName>
        <fullName evidence="9">Aromatic ring-hydroxylating dioxygenase subunit alpha</fullName>
    </submittedName>
</protein>
<dbReference type="AlphaFoldDB" id="A0A545TMS3"/>
<feature type="domain" description="Rieske" evidence="8">
    <location>
        <begin position="34"/>
        <end position="141"/>
    </location>
</feature>
<dbReference type="Pfam" id="PF00848">
    <property type="entry name" value="Ring_hydroxyl_A"/>
    <property type="match status" value="1"/>
</dbReference>
<dbReference type="InterPro" id="IPR015879">
    <property type="entry name" value="Ring_hydroxy_dOase_asu_C_dom"/>
</dbReference>
<dbReference type="Gene3D" id="2.102.10.10">
    <property type="entry name" value="Rieske [2Fe-2S] iron-sulphur domain"/>
    <property type="match status" value="1"/>
</dbReference>
<evidence type="ECO:0000256" key="3">
    <source>
        <dbReference type="ARBA" id="ARBA00022723"/>
    </source>
</evidence>
<dbReference type="Proteomes" id="UP000315252">
    <property type="component" value="Unassembled WGS sequence"/>
</dbReference>
<keyword evidence="7" id="KW-0520">NAD</keyword>
<gene>
    <name evidence="9" type="ORF">FKG95_17975</name>
</gene>
<proteinExistence type="predicted"/>
<dbReference type="RefSeq" id="WP_142897784.1">
    <property type="nucleotide sequence ID" value="NZ_ML660057.1"/>
</dbReference>
<keyword evidence="10" id="KW-1185">Reference proteome</keyword>
<dbReference type="EMBL" id="VHSH01000006">
    <property type="protein sequence ID" value="TQV78451.1"/>
    <property type="molecule type" value="Genomic_DNA"/>
</dbReference>
<dbReference type="GO" id="GO:0051537">
    <property type="term" value="F:2 iron, 2 sulfur cluster binding"/>
    <property type="evidence" value="ECO:0007669"/>
    <property type="project" value="UniProtKB-KW"/>
</dbReference>
<dbReference type="InterPro" id="IPR001663">
    <property type="entry name" value="Rng_hydr_dOase-A"/>
</dbReference>
<dbReference type="OrthoDB" id="7456916at2"/>
<keyword evidence="3" id="KW-0479">Metal-binding</keyword>
<dbReference type="SUPFAM" id="SSF50022">
    <property type="entry name" value="ISP domain"/>
    <property type="match status" value="1"/>
</dbReference>
<dbReference type="Gene3D" id="3.90.380.10">
    <property type="entry name" value="Naphthalene 1,2-dioxygenase Alpha Subunit, Chain A, domain 1"/>
    <property type="match status" value="1"/>
</dbReference>
<keyword evidence="9" id="KW-0223">Dioxygenase</keyword>
<dbReference type="SUPFAM" id="SSF55961">
    <property type="entry name" value="Bet v1-like"/>
    <property type="match status" value="1"/>
</dbReference>
<dbReference type="PRINTS" id="PR00090">
    <property type="entry name" value="RNGDIOXGNASE"/>
</dbReference>
<evidence type="ECO:0000256" key="2">
    <source>
        <dbReference type="ARBA" id="ARBA00022714"/>
    </source>
</evidence>
<comment type="cofactor">
    <cofactor evidence="1">
        <name>Fe cation</name>
        <dbReference type="ChEBI" id="CHEBI:24875"/>
    </cofactor>
</comment>
<evidence type="ECO:0000313" key="9">
    <source>
        <dbReference type="EMBL" id="TQV78451.1"/>
    </source>
</evidence>
<keyword evidence="2" id="KW-0001">2Fe-2S</keyword>
<dbReference type="InterPro" id="IPR036922">
    <property type="entry name" value="Rieske_2Fe-2S_sf"/>
</dbReference>